<feature type="transmembrane region" description="Helical" evidence="1">
    <location>
        <begin position="59"/>
        <end position="82"/>
    </location>
</feature>
<gene>
    <name evidence="2" type="ORF">KUA55_11300</name>
</gene>
<keyword evidence="1" id="KW-0812">Transmembrane</keyword>
<evidence type="ECO:0000313" key="2">
    <source>
        <dbReference type="EMBL" id="MBV7391266.1"/>
    </source>
</evidence>
<evidence type="ECO:0000313" key="3">
    <source>
        <dbReference type="Proteomes" id="UP000774130"/>
    </source>
</evidence>
<feature type="transmembrane region" description="Helical" evidence="1">
    <location>
        <begin position="141"/>
        <end position="161"/>
    </location>
</feature>
<name>A0ABS6TEE0_9ENTE</name>
<protein>
    <submittedName>
        <fullName evidence="2">DUF1275 domain-containing protein</fullName>
    </submittedName>
</protein>
<proteinExistence type="predicted"/>
<feature type="transmembrane region" description="Helical" evidence="1">
    <location>
        <begin position="94"/>
        <end position="126"/>
    </location>
</feature>
<organism evidence="2 3">
    <name type="scientific">Enterococcus alishanensis</name>
    <dbReference type="NCBI Taxonomy" id="1303817"/>
    <lineage>
        <taxon>Bacteria</taxon>
        <taxon>Bacillati</taxon>
        <taxon>Bacillota</taxon>
        <taxon>Bacilli</taxon>
        <taxon>Lactobacillales</taxon>
        <taxon>Enterococcaceae</taxon>
        <taxon>Enterococcus</taxon>
    </lineage>
</organism>
<dbReference type="PANTHER" id="PTHR37314:SF4">
    <property type="entry name" value="UPF0700 TRANSMEMBRANE PROTEIN YOAK"/>
    <property type="match status" value="1"/>
</dbReference>
<feature type="transmembrane region" description="Helical" evidence="1">
    <location>
        <begin position="12"/>
        <end position="34"/>
    </location>
</feature>
<reference evidence="2 3" key="1">
    <citation type="submission" date="2021-06" db="EMBL/GenBank/DDBJ databases">
        <title>Enterococcus alishanensis sp. nov., a novel lactic acid bacterium isolated from fresh coffee beans.</title>
        <authorList>
            <person name="Chen Y.-S."/>
        </authorList>
    </citation>
    <scope>NUCLEOTIDE SEQUENCE [LARGE SCALE GENOMIC DNA]</scope>
    <source>
        <strain evidence="2 3">ALS3</strain>
    </source>
</reference>
<feature type="transmembrane region" description="Helical" evidence="1">
    <location>
        <begin position="173"/>
        <end position="191"/>
    </location>
</feature>
<keyword evidence="3" id="KW-1185">Reference proteome</keyword>
<keyword evidence="1" id="KW-1133">Transmembrane helix</keyword>
<accession>A0ABS6TEE0</accession>
<dbReference type="PANTHER" id="PTHR37314">
    <property type="entry name" value="SLR0142 PROTEIN"/>
    <property type="match status" value="1"/>
</dbReference>
<dbReference type="InterPro" id="IPR010699">
    <property type="entry name" value="DUF1275"/>
</dbReference>
<feature type="transmembrane region" description="Helical" evidence="1">
    <location>
        <begin position="197"/>
        <end position="214"/>
    </location>
</feature>
<dbReference type="Pfam" id="PF06912">
    <property type="entry name" value="DUF1275"/>
    <property type="match status" value="1"/>
</dbReference>
<sequence>MNNDIHNNEPYMSFPIIAFLLAVAAGGMDGYTYFIGKVFSTVQSGNIILLGQTLATKNWSHFFTVAATILAFGIGAAITAVIQREDSKDWSFKVLIIEIIILFLLSLNITTSNLSTMTICIIISFISGMQGNAFHKFGQDLVYGNVAVTLVVQNAFSYLMKGFFKQAGAFQKSALYSLILLGFGFGGWLGTLLTSNFGNKALWFPIIIFALIYLEGKHLEKKSNDKLKLNPAA</sequence>
<keyword evidence="1" id="KW-0472">Membrane</keyword>
<evidence type="ECO:0000256" key="1">
    <source>
        <dbReference type="SAM" id="Phobius"/>
    </source>
</evidence>
<dbReference type="EMBL" id="JAHUZB010000004">
    <property type="protein sequence ID" value="MBV7391266.1"/>
    <property type="molecule type" value="Genomic_DNA"/>
</dbReference>
<dbReference type="Proteomes" id="UP000774130">
    <property type="component" value="Unassembled WGS sequence"/>
</dbReference>
<comment type="caution">
    <text evidence="2">The sequence shown here is derived from an EMBL/GenBank/DDBJ whole genome shotgun (WGS) entry which is preliminary data.</text>
</comment>
<dbReference type="RefSeq" id="WP_218326397.1">
    <property type="nucleotide sequence ID" value="NZ_JAHUZB010000004.1"/>
</dbReference>